<evidence type="ECO:0000313" key="2">
    <source>
        <dbReference type="EMBL" id="MDK2563958.1"/>
    </source>
</evidence>
<organism evidence="2 3">
    <name type="scientific">Romboutsia sedimentorum</name>
    <dbReference type="NCBI Taxonomy" id="1368474"/>
    <lineage>
        <taxon>Bacteria</taxon>
        <taxon>Bacillati</taxon>
        <taxon>Bacillota</taxon>
        <taxon>Clostridia</taxon>
        <taxon>Peptostreptococcales</taxon>
        <taxon>Peptostreptococcaceae</taxon>
        <taxon>Romboutsia</taxon>
    </lineage>
</organism>
<gene>
    <name evidence="2" type="ORF">QOZ84_10380</name>
</gene>
<protein>
    <submittedName>
        <fullName evidence="2">Endonuclease/exonuclease/phosphatase family protein</fullName>
    </submittedName>
</protein>
<dbReference type="Proteomes" id="UP001301012">
    <property type="component" value="Unassembled WGS sequence"/>
</dbReference>
<dbReference type="SUPFAM" id="SSF56219">
    <property type="entry name" value="DNase I-like"/>
    <property type="match status" value="1"/>
</dbReference>
<feature type="domain" description="Endonuclease/exonuclease/phosphatase" evidence="1">
    <location>
        <begin position="4"/>
        <end position="202"/>
    </location>
</feature>
<sequence length="210" mass="24148">MKMITYNIHKGMDSNDKITLSKISKYLIQSDCDVICLQEVLYPQFAKLKLELNMDGVFAANVATSFMMYGVCTFSKCEIEDHSHVFLTSLKEQRGFLYTNIFSDCGKINVINTHLGLDCDERKKQISEILDYTNDLDGRSVICGDMNEKNIGINTFYDAAVFTHNHKLCTFEKTDARIDYIFADKLVTIDNYCVDFVKYSDHFPVKCNLR</sequence>
<dbReference type="InterPro" id="IPR051916">
    <property type="entry name" value="GPI-anchor_lipid_remodeler"/>
</dbReference>
<dbReference type="Gene3D" id="3.60.10.10">
    <property type="entry name" value="Endonuclease/exonuclease/phosphatase"/>
    <property type="match status" value="1"/>
</dbReference>
<proteinExistence type="predicted"/>
<keyword evidence="2" id="KW-0378">Hydrolase</keyword>
<dbReference type="EMBL" id="JASKYM010000004">
    <property type="protein sequence ID" value="MDK2563958.1"/>
    <property type="molecule type" value="Genomic_DNA"/>
</dbReference>
<evidence type="ECO:0000259" key="1">
    <source>
        <dbReference type="Pfam" id="PF03372"/>
    </source>
</evidence>
<dbReference type="Pfam" id="PF03372">
    <property type="entry name" value="Exo_endo_phos"/>
    <property type="match status" value="1"/>
</dbReference>
<dbReference type="GO" id="GO:0004519">
    <property type="term" value="F:endonuclease activity"/>
    <property type="evidence" value="ECO:0007669"/>
    <property type="project" value="UniProtKB-KW"/>
</dbReference>
<name>A0ABT7EAK6_9FIRM</name>
<dbReference type="PANTHER" id="PTHR14859">
    <property type="entry name" value="CALCOFLUOR WHITE HYPERSENSITIVE PROTEIN PRECURSOR"/>
    <property type="match status" value="1"/>
</dbReference>
<dbReference type="InterPro" id="IPR005135">
    <property type="entry name" value="Endo/exonuclease/phosphatase"/>
</dbReference>
<keyword evidence="2" id="KW-0255">Endonuclease</keyword>
<comment type="caution">
    <text evidence="2">The sequence shown here is derived from an EMBL/GenBank/DDBJ whole genome shotgun (WGS) entry which is preliminary data.</text>
</comment>
<dbReference type="InterPro" id="IPR036691">
    <property type="entry name" value="Endo/exonu/phosph_ase_sf"/>
</dbReference>
<keyword evidence="3" id="KW-1185">Reference proteome</keyword>
<accession>A0ABT7EAK6</accession>
<reference evidence="2 3" key="1">
    <citation type="submission" date="2023-05" db="EMBL/GenBank/DDBJ databases">
        <title>Rombocin, a short stable natural nisin variant, displays selective antimicrobial activity against Listeria monocytogenes and employs dual mode of action to kill target bacterial strains.</title>
        <authorList>
            <person name="Wambui J."/>
            <person name="Stephan R."/>
            <person name="Kuipers O.P."/>
        </authorList>
    </citation>
    <scope>NUCLEOTIDE SEQUENCE [LARGE SCALE GENOMIC DNA]</scope>
    <source>
        <strain evidence="2 3">RC002</strain>
    </source>
</reference>
<dbReference type="PANTHER" id="PTHR14859:SF1">
    <property type="entry name" value="PGAP2-INTERACTING PROTEIN"/>
    <property type="match status" value="1"/>
</dbReference>
<dbReference type="RefSeq" id="WP_284132890.1">
    <property type="nucleotide sequence ID" value="NZ_JASKYM010000004.1"/>
</dbReference>
<evidence type="ECO:0000313" key="3">
    <source>
        <dbReference type="Proteomes" id="UP001301012"/>
    </source>
</evidence>
<keyword evidence="2" id="KW-0540">Nuclease</keyword>